<evidence type="ECO:0000256" key="6">
    <source>
        <dbReference type="ARBA" id="ARBA00022729"/>
    </source>
</evidence>
<evidence type="ECO:0000256" key="8">
    <source>
        <dbReference type="ARBA" id="ARBA00022801"/>
    </source>
</evidence>
<dbReference type="SUPFAM" id="SSF53474">
    <property type="entry name" value="alpha/beta-Hydrolases"/>
    <property type="match status" value="1"/>
</dbReference>
<dbReference type="Proteomes" id="UP000295390">
    <property type="component" value="Unassembled WGS sequence"/>
</dbReference>
<evidence type="ECO:0000256" key="3">
    <source>
        <dbReference type="ARBA" id="ARBA00005228"/>
    </source>
</evidence>
<dbReference type="GO" id="GO:0070012">
    <property type="term" value="F:oligopeptidase activity"/>
    <property type="evidence" value="ECO:0007669"/>
    <property type="project" value="TreeGrafter"/>
</dbReference>
<keyword evidence="6" id="KW-0732">Signal</keyword>
<evidence type="ECO:0000259" key="13">
    <source>
        <dbReference type="Pfam" id="PF02897"/>
    </source>
</evidence>
<evidence type="ECO:0000256" key="1">
    <source>
        <dbReference type="ARBA" id="ARBA00001070"/>
    </source>
</evidence>
<comment type="subcellular location">
    <subcellularLocation>
        <location evidence="2">Periplasm</location>
    </subcellularLocation>
</comment>
<reference evidence="14 15" key="1">
    <citation type="submission" date="2019-03" db="EMBL/GenBank/DDBJ databases">
        <title>Genomic Encyclopedia of Type Strains, Phase III (KMG-III): the genomes of soil and plant-associated and newly described type strains.</title>
        <authorList>
            <person name="Whitman W."/>
        </authorList>
    </citation>
    <scope>NUCLEOTIDE SEQUENCE [LARGE SCALE GENOMIC DNA]</scope>
    <source>
        <strain evidence="14 15">CECT 8283</strain>
    </source>
</reference>
<evidence type="ECO:0000256" key="2">
    <source>
        <dbReference type="ARBA" id="ARBA00004418"/>
    </source>
</evidence>
<evidence type="ECO:0000313" key="15">
    <source>
        <dbReference type="Proteomes" id="UP000295390"/>
    </source>
</evidence>
<evidence type="ECO:0000256" key="9">
    <source>
        <dbReference type="ARBA" id="ARBA00022825"/>
    </source>
</evidence>
<dbReference type="EMBL" id="SNYH01000002">
    <property type="protein sequence ID" value="TDQ28632.1"/>
    <property type="molecule type" value="Genomic_DNA"/>
</dbReference>
<organism evidence="14 15">
    <name type="scientific">Tenacibaculum caenipelagi</name>
    <dbReference type="NCBI Taxonomy" id="1325435"/>
    <lineage>
        <taxon>Bacteria</taxon>
        <taxon>Pseudomonadati</taxon>
        <taxon>Bacteroidota</taxon>
        <taxon>Flavobacteriia</taxon>
        <taxon>Flavobacteriales</taxon>
        <taxon>Flavobacteriaceae</taxon>
        <taxon>Tenacibaculum</taxon>
    </lineage>
</organism>
<dbReference type="SUPFAM" id="SSF50993">
    <property type="entry name" value="Peptidase/esterase 'gauge' domain"/>
    <property type="match status" value="1"/>
</dbReference>
<dbReference type="InterPro" id="IPR002470">
    <property type="entry name" value="Peptidase_S9A"/>
</dbReference>
<evidence type="ECO:0000256" key="10">
    <source>
        <dbReference type="ARBA" id="ARBA00060121"/>
    </source>
</evidence>
<gene>
    <name evidence="14" type="ORF">DFQ07_1009</name>
</gene>
<dbReference type="AlphaFoldDB" id="A0A4R6TIQ7"/>
<keyword evidence="7" id="KW-0574">Periplasm</keyword>
<dbReference type="InterPro" id="IPR051167">
    <property type="entry name" value="Prolyl_oligopep/macrocyclase"/>
</dbReference>
<comment type="caution">
    <text evidence="14">The sequence shown here is derived from an EMBL/GenBank/DDBJ whole genome shotgun (WGS) entry which is preliminary data.</text>
</comment>
<accession>A0A4R6TIQ7</accession>
<keyword evidence="9" id="KW-0720">Serine protease</keyword>
<name>A0A4R6TIQ7_9FLAO</name>
<dbReference type="GO" id="GO:0042597">
    <property type="term" value="C:periplasmic space"/>
    <property type="evidence" value="ECO:0007669"/>
    <property type="project" value="UniProtKB-SubCell"/>
</dbReference>
<dbReference type="Pfam" id="PF02897">
    <property type="entry name" value="Peptidase_S9_N"/>
    <property type="match status" value="1"/>
</dbReference>
<dbReference type="Gene3D" id="3.40.50.1820">
    <property type="entry name" value="alpha/beta hydrolase"/>
    <property type="match status" value="1"/>
</dbReference>
<evidence type="ECO:0000256" key="11">
    <source>
        <dbReference type="ARBA" id="ARBA00081187"/>
    </source>
</evidence>
<dbReference type="PROSITE" id="PS00708">
    <property type="entry name" value="PRO_ENDOPEP_SER"/>
    <property type="match status" value="1"/>
</dbReference>
<dbReference type="PRINTS" id="PR00862">
    <property type="entry name" value="PROLIGOPTASE"/>
</dbReference>
<evidence type="ECO:0000256" key="7">
    <source>
        <dbReference type="ARBA" id="ARBA00022764"/>
    </source>
</evidence>
<keyword evidence="5" id="KW-0645">Protease</keyword>
<dbReference type="Gene3D" id="2.130.10.120">
    <property type="entry name" value="Prolyl oligopeptidase, N-terminal domain"/>
    <property type="match status" value="1"/>
</dbReference>
<evidence type="ECO:0000259" key="12">
    <source>
        <dbReference type="Pfam" id="PF00326"/>
    </source>
</evidence>
<evidence type="ECO:0000313" key="14">
    <source>
        <dbReference type="EMBL" id="TDQ28632.1"/>
    </source>
</evidence>
<dbReference type="EC" id="3.4.21.26" evidence="4"/>
<protein>
    <recommendedName>
        <fullName evidence="4">prolyl oligopeptidase</fullName>
        <ecNumber evidence="4">3.4.21.26</ecNumber>
    </recommendedName>
    <alternativeName>
        <fullName evidence="11">Proline-specific endopeptidase</fullName>
    </alternativeName>
</protein>
<evidence type="ECO:0000256" key="4">
    <source>
        <dbReference type="ARBA" id="ARBA00011897"/>
    </source>
</evidence>
<feature type="domain" description="Peptidase S9A N-terminal" evidence="13">
    <location>
        <begin position="51"/>
        <end position="449"/>
    </location>
</feature>
<sequence>MVLIVFLLNLSELTNFKTMKKILLPLVCAGTIFVSCKEEKQLKNNISVNYPETTKKPVVDEYFGTKVTDNYRWLEDDRSAETETWVKAENEITFDYLSKIPYREQLKERLSELWNYEKVGTPFKEGDYTYFYKNNGLQNQYVLYRKDNDGKEEVFLDPNTFAEDGTTSLGSISFTKDGKTVAYAISEGGSDWRKVIIMDAETKEIKEDTLVDVKFSGIAWKGNEGFYYSSYDKPKGSELSAKTDQHKLYFHKLGTPQSSDEVVFGATPEEKNRYVGGYLTEDDKFLFISASTSTSGNKLFLKDLTKPNSKLITVLDNYDSDTHVIDNRDNKLYLVTNLNAPNKKIVTVDAANPTPENWKKFIPETENVLSPSTGAGYFFAEYMVDAVSKVLQYDFDGKLIREVKLPGVGSANGFSGKTDAKELYFSFTNYNTPSSSYKFNPEDGTYEVYWRPAISFNSDNYESKQVFYTSKDGTKVPMIITYKKGLELNGKNPTILYGYGGFNISLTPNFSIANAVWMEQGGVYAVPNLRGGGEYGKKWHKAGTQLQKQNVFDDFIAAAEYLIKENYTSSDYLAIRGGSNGGLLVGATMTQRPDLMKVALPAVGVLDMLRYHTFTAGAGWAYDYGTSEQSKEMFEYLKGYSPVHNVKKGAKYPATMVTTGDHDDRVVPAHSFKFAAELQDKQQGSNPVLIRIETNAGHGAGTPVAKTIEQYADIFGFTLFNMGFESLPNAPKSKIKS</sequence>
<evidence type="ECO:0000256" key="5">
    <source>
        <dbReference type="ARBA" id="ARBA00022670"/>
    </source>
</evidence>
<proteinExistence type="inferred from homology"/>
<dbReference type="FunFam" id="3.40.50.1820:FF:000005">
    <property type="entry name" value="Prolyl endopeptidase"/>
    <property type="match status" value="1"/>
</dbReference>
<dbReference type="Pfam" id="PF00326">
    <property type="entry name" value="Peptidase_S9"/>
    <property type="match status" value="1"/>
</dbReference>
<keyword evidence="8" id="KW-0378">Hydrolase</keyword>
<dbReference type="InterPro" id="IPR001375">
    <property type="entry name" value="Peptidase_S9_cat"/>
</dbReference>
<dbReference type="PANTHER" id="PTHR42881:SF2">
    <property type="entry name" value="PROLYL ENDOPEPTIDASE"/>
    <property type="match status" value="1"/>
</dbReference>
<keyword evidence="15" id="KW-1185">Reference proteome</keyword>
<dbReference type="GO" id="GO:0005829">
    <property type="term" value="C:cytosol"/>
    <property type="evidence" value="ECO:0007669"/>
    <property type="project" value="TreeGrafter"/>
</dbReference>
<dbReference type="GO" id="GO:0006508">
    <property type="term" value="P:proteolysis"/>
    <property type="evidence" value="ECO:0007669"/>
    <property type="project" value="UniProtKB-KW"/>
</dbReference>
<feature type="domain" description="Peptidase S9 prolyl oligopeptidase catalytic" evidence="12">
    <location>
        <begin position="509"/>
        <end position="719"/>
    </location>
</feature>
<comment type="catalytic activity">
    <reaction evidence="1">
        <text>Hydrolysis of Pro-|-Xaa &gt;&gt; Ala-|-Xaa in oligopeptides.</text>
        <dbReference type="EC" id="3.4.21.26"/>
    </reaction>
</comment>
<dbReference type="GO" id="GO:0004252">
    <property type="term" value="F:serine-type endopeptidase activity"/>
    <property type="evidence" value="ECO:0007669"/>
    <property type="project" value="UniProtKB-EC"/>
</dbReference>
<comment type="similarity">
    <text evidence="3">Belongs to the peptidase S9A family.</text>
</comment>
<dbReference type="InterPro" id="IPR002471">
    <property type="entry name" value="Pept_S9_AS"/>
</dbReference>
<comment type="function">
    <text evidence="10">Cleaves peptide bonds on the C-terminal side of prolyl residues within peptides that are up to approximately 30 amino acids long. Has an absolute requirement for an X-Pro bond in the trans configuration immediately preceding the Pro-Y scissible bond.</text>
</comment>
<dbReference type="InterPro" id="IPR023302">
    <property type="entry name" value="Pept_S9A_N"/>
</dbReference>
<dbReference type="PANTHER" id="PTHR42881">
    <property type="entry name" value="PROLYL ENDOPEPTIDASE"/>
    <property type="match status" value="1"/>
</dbReference>
<dbReference type="InterPro" id="IPR029058">
    <property type="entry name" value="AB_hydrolase_fold"/>
</dbReference>